<evidence type="ECO:0000256" key="1">
    <source>
        <dbReference type="ARBA" id="ARBA00001933"/>
    </source>
</evidence>
<comment type="pathway">
    <text evidence="4">Amino-acid biosynthesis; D-alanine biosynthesis; D-alanine from L-alanine: step 1/1.</text>
</comment>
<dbReference type="InterPro" id="IPR011079">
    <property type="entry name" value="Ala_racemase_C"/>
</dbReference>
<dbReference type="Gene3D" id="2.40.37.10">
    <property type="entry name" value="Lyase, Ornithine Decarboxylase, Chain A, domain 1"/>
    <property type="match status" value="1"/>
</dbReference>
<dbReference type="Gene3D" id="3.20.20.10">
    <property type="entry name" value="Alanine racemase"/>
    <property type="match status" value="1"/>
</dbReference>
<dbReference type="GO" id="GO:0008784">
    <property type="term" value="F:alanine racemase activity"/>
    <property type="evidence" value="ECO:0007669"/>
    <property type="project" value="UniProtKB-UniRule"/>
</dbReference>
<dbReference type="InterPro" id="IPR000821">
    <property type="entry name" value="Ala_racemase"/>
</dbReference>
<keyword evidence="3 4" id="KW-0413">Isomerase</keyword>
<organism evidence="8 9">
    <name type="scientific">Eubacterium barkeri</name>
    <name type="common">Clostridium barkeri</name>
    <dbReference type="NCBI Taxonomy" id="1528"/>
    <lineage>
        <taxon>Bacteria</taxon>
        <taxon>Bacillati</taxon>
        <taxon>Bacillota</taxon>
        <taxon>Clostridia</taxon>
        <taxon>Eubacteriales</taxon>
        <taxon>Eubacteriaceae</taxon>
        <taxon>Eubacterium</taxon>
    </lineage>
</organism>
<evidence type="ECO:0000259" key="7">
    <source>
        <dbReference type="SMART" id="SM01005"/>
    </source>
</evidence>
<proteinExistence type="inferred from homology"/>
<dbReference type="OrthoDB" id="9813814at2"/>
<evidence type="ECO:0000256" key="4">
    <source>
        <dbReference type="HAMAP-Rule" id="MF_01201"/>
    </source>
</evidence>
<dbReference type="GO" id="GO:0005829">
    <property type="term" value="C:cytosol"/>
    <property type="evidence" value="ECO:0007669"/>
    <property type="project" value="TreeGrafter"/>
</dbReference>
<comment type="function">
    <text evidence="4">Catalyzes the interconversion of L-alanine and D-alanine. May also act on other amino acids.</text>
</comment>
<dbReference type="InterPro" id="IPR029066">
    <property type="entry name" value="PLP-binding_barrel"/>
</dbReference>
<dbReference type="UniPathway" id="UPA00042">
    <property type="reaction ID" value="UER00497"/>
</dbReference>
<protein>
    <recommendedName>
        <fullName evidence="4">Alanine racemase</fullName>
        <ecNumber evidence="4">5.1.1.1</ecNumber>
    </recommendedName>
</protein>
<dbReference type="PANTHER" id="PTHR30511:SF0">
    <property type="entry name" value="ALANINE RACEMASE, CATABOLIC-RELATED"/>
    <property type="match status" value="1"/>
</dbReference>
<dbReference type="CDD" id="cd00430">
    <property type="entry name" value="PLPDE_III_AR"/>
    <property type="match status" value="1"/>
</dbReference>
<dbReference type="SUPFAM" id="SSF50621">
    <property type="entry name" value="Alanine racemase C-terminal domain-like"/>
    <property type="match status" value="1"/>
</dbReference>
<evidence type="ECO:0000256" key="6">
    <source>
        <dbReference type="PIRSR" id="PIRSR600821-52"/>
    </source>
</evidence>
<dbReference type="PRINTS" id="PR00992">
    <property type="entry name" value="ALARACEMASE"/>
</dbReference>
<dbReference type="PANTHER" id="PTHR30511">
    <property type="entry name" value="ALANINE RACEMASE"/>
    <property type="match status" value="1"/>
</dbReference>
<dbReference type="GO" id="GO:0030632">
    <property type="term" value="P:D-alanine biosynthetic process"/>
    <property type="evidence" value="ECO:0007669"/>
    <property type="project" value="UniProtKB-UniRule"/>
</dbReference>
<evidence type="ECO:0000313" key="9">
    <source>
        <dbReference type="Proteomes" id="UP000199652"/>
    </source>
</evidence>
<feature type="modified residue" description="N6-(pyridoxal phosphate)lysine" evidence="4 5">
    <location>
        <position position="50"/>
    </location>
</feature>
<dbReference type="SMART" id="SM01005">
    <property type="entry name" value="Ala_racemase_C"/>
    <property type="match status" value="1"/>
</dbReference>
<dbReference type="HAMAP" id="MF_01201">
    <property type="entry name" value="Ala_racemase"/>
    <property type="match status" value="1"/>
</dbReference>
<dbReference type="PROSITE" id="PS00395">
    <property type="entry name" value="ALANINE_RACEMASE"/>
    <property type="match status" value="1"/>
</dbReference>
<evidence type="ECO:0000256" key="5">
    <source>
        <dbReference type="PIRSR" id="PIRSR600821-50"/>
    </source>
</evidence>
<dbReference type="RefSeq" id="WP_090244028.1">
    <property type="nucleotide sequence ID" value="NZ_FNOU01000005.1"/>
</dbReference>
<accession>A0A1H3DU76</accession>
<feature type="active site" description="Proton acceptor; specific for D-alanine" evidence="4">
    <location>
        <position position="50"/>
    </location>
</feature>
<evidence type="ECO:0000256" key="2">
    <source>
        <dbReference type="ARBA" id="ARBA00022898"/>
    </source>
</evidence>
<dbReference type="Pfam" id="PF01168">
    <property type="entry name" value="Ala_racemase_N"/>
    <property type="match status" value="1"/>
</dbReference>
<name>A0A1H3DU76_EUBBA</name>
<dbReference type="NCBIfam" id="TIGR00492">
    <property type="entry name" value="alr"/>
    <property type="match status" value="1"/>
</dbReference>
<dbReference type="Pfam" id="PF00842">
    <property type="entry name" value="Ala_racemase_C"/>
    <property type="match status" value="1"/>
</dbReference>
<evidence type="ECO:0000313" key="8">
    <source>
        <dbReference type="EMBL" id="SDX69159.1"/>
    </source>
</evidence>
<sequence length="402" mass="44369">MGIYDNLGEVLELPPHRPTWAEINLENLIYNLNGIKKLVGPGATIIGVVKADAYGHGIEVVETLQDEGIDAFAVAFLDEAIALRQKGIDRSSIMLLGFTAEDTIPDLVEWDIEPTVYQHAFAKALSDYCVSEGCVCPVHVKVDTGMGRIGWQWHEAVEAIAQIAELPGITVKGMFTHFATADCADKTFTHLQLSRYAEVVKGLKERGITIPLKDVENSAAIMDFEKTIFNGVRPGIILYGLYPSDEVKKERLPLKPVMTFKTRIVHIKTIHAGDSLGYGRQYIATEDRVIATLPVGYADGYTRMLSGKGAEVWIKGNRAPVVGNICMDQCTVDITDLEDVALFDEVELFGENIAVDELAKKLGTINYELVCMVNKRVPRVYTFMGDAHLEVEILNSGYFGLN</sequence>
<dbReference type="SUPFAM" id="SSF51419">
    <property type="entry name" value="PLP-binding barrel"/>
    <property type="match status" value="1"/>
</dbReference>
<dbReference type="Proteomes" id="UP000199652">
    <property type="component" value="Unassembled WGS sequence"/>
</dbReference>
<dbReference type="InterPro" id="IPR001608">
    <property type="entry name" value="Ala_racemase_N"/>
</dbReference>
<dbReference type="GO" id="GO:0009252">
    <property type="term" value="P:peptidoglycan biosynthetic process"/>
    <property type="evidence" value="ECO:0007669"/>
    <property type="project" value="TreeGrafter"/>
</dbReference>
<keyword evidence="2 4" id="KW-0663">Pyridoxal phosphate</keyword>
<dbReference type="EC" id="5.1.1.1" evidence="4"/>
<evidence type="ECO:0000256" key="3">
    <source>
        <dbReference type="ARBA" id="ARBA00023235"/>
    </source>
</evidence>
<feature type="domain" description="Alanine racemase C-terminal" evidence="7">
    <location>
        <begin position="257"/>
        <end position="382"/>
    </location>
</feature>
<comment type="similarity">
    <text evidence="4">Belongs to the alanine racemase family.</text>
</comment>
<comment type="catalytic activity">
    <reaction evidence="4">
        <text>L-alanine = D-alanine</text>
        <dbReference type="Rhea" id="RHEA:20249"/>
        <dbReference type="ChEBI" id="CHEBI:57416"/>
        <dbReference type="ChEBI" id="CHEBI:57972"/>
        <dbReference type="EC" id="5.1.1.1"/>
    </reaction>
</comment>
<dbReference type="AlphaFoldDB" id="A0A1H3DU76"/>
<feature type="binding site" evidence="4 6">
    <location>
        <position position="148"/>
    </location>
    <ligand>
        <name>substrate</name>
    </ligand>
</feature>
<dbReference type="FunFam" id="3.20.20.10:FF:000002">
    <property type="entry name" value="Alanine racemase"/>
    <property type="match status" value="1"/>
</dbReference>
<feature type="binding site" evidence="4 6">
    <location>
        <position position="327"/>
    </location>
    <ligand>
        <name>substrate</name>
    </ligand>
</feature>
<reference evidence="9" key="1">
    <citation type="submission" date="2016-10" db="EMBL/GenBank/DDBJ databases">
        <authorList>
            <person name="Varghese N."/>
            <person name="Submissions S."/>
        </authorList>
    </citation>
    <scope>NUCLEOTIDE SEQUENCE [LARGE SCALE GENOMIC DNA]</scope>
    <source>
        <strain evidence="9">VPI 5359</strain>
    </source>
</reference>
<keyword evidence="9" id="KW-1185">Reference proteome</keyword>
<feature type="active site" description="Proton acceptor; specific for L-alanine" evidence="4">
    <location>
        <position position="278"/>
    </location>
</feature>
<dbReference type="STRING" id="1528.SAMN04488579_105112"/>
<comment type="cofactor">
    <cofactor evidence="1 4 5">
        <name>pyridoxal 5'-phosphate</name>
        <dbReference type="ChEBI" id="CHEBI:597326"/>
    </cofactor>
</comment>
<dbReference type="InterPro" id="IPR009006">
    <property type="entry name" value="Ala_racemase/Decarboxylase_C"/>
</dbReference>
<dbReference type="InterPro" id="IPR020622">
    <property type="entry name" value="Ala_racemase_pyridoxalP-BS"/>
</dbReference>
<gene>
    <name evidence="8" type="ORF">SAMN04488579_105112</name>
</gene>
<dbReference type="GO" id="GO:0030170">
    <property type="term" value="F:pyridoxal phosphate binding"/>
    <property type="evidence" value="ECO:0007669"/>
    <property type="project" value="UniProtKB-UniRule"/>
</dbReference>
<dbReference type="EMBL" id="FNOU01000005">
    <property type="protein sequence ID" value="SDX69159.1"/>
    <property type="molecule type" value="Genomic_DNA"/>
</dbReference>